<feature type="transmembrane region" description="Helical" evidence="1">
    <location>
        <begin position="80"/>
        <end position="99"/>
    </location>
</feature>
<evidence type="ECO:0000256" key="1">
    <source>
        <dbReference type="SAM" id="Phobius"/>
    </source>
</evidence>
<keyword evidence="4" id="KW-1185">Reference proteome</keyword>
<feature type="domain" description="DUF2062" evidence="2">
    <location>
        <begin position="27"/>
        <end position="191"/>
    </location>
</feature>
<dbReference type="PANTHER" id="PTHR40547">
    <property type="entry name" value="SLL0298 PROTEIN"/>
    <property type="match status" value="1"/>
</dbReference>
<dbReference type="Pfam" id="PF09835">
    <property type="entry name" value="DUF2062"/>
    <property type="match status" value="1"/>
</dbReference>
<dbReference type="Proteomes" id="UP000186141">
    <property type="component" value="Unassembled WGS sequence"/>
</dbReference>
<dbReference type="PANTHER" id="PTHR40547:SF1">
    <property type="entry name" value="SLL0298 PROTEIN"/>
    <property type="match status" value="1"/>
</dbReference>
<organism evidence="3 4">
    <name type="scientific">Gemmobacter megaterium</name>
    <dbReference type="NCBI Taxonomy" id="1086013"/>
    <lineage>
        <taxon>Bacteria</taxon>
        <taxon>Pseudomonadati</taxon>
        <taxon>Pseudomonadota</taxon>
        <taxon>Alphaproteobacteria</taxon>
        <taxon>Rhodobacterales</taxon>
        <taxon>Paracoccaceae</taxon>
        <taxon>Gemmobacter</taxon>
    </lineage>
</organism>
<dbReference type="STRING" id="1086013.SAMN05421774_102648"/>
<keyword evidence="1" id="KW-1133">Transmembrane helix</keyword>
<evidence type="ECO:0000259" key="2">
    <source>
        <dbReference type="Pfam" id="PF09835"/>
    </source>
</evidence>
<dbReference type="InterPro" id="IPR018639">
    <property type="entry name" value="DUF2062"/>
</dbReference>
<evidence type="ECO:0000313" key="3">
    <source>
        <dbReference type="EMBL" id="SIS84787.1"/>
    </source>
</evidence>
<accession>A0A1N7MFF2</accession>
<keyword evidence="1" id="KW-0812">Transmembrane</keyword>
<name>A0A1N7MFF2_9RHOB</name>
<reference evidence="3 4" key="1">
    <citation type="submission" date="2017-01" db="EMBL/GenBank/DDBJ databases">
        <authorList>
            <person name="Mah S.A."/>
            <person name="Swanson W.J."/>
            <person name="Moy G.W."/>
            <person name="Vacquier V.D."/>
        </authorList>
    </citation>
    <scope>NUCLEOTIDE SEQUENCE [LARGE SCALE GENOMIC DNA]</scope>
    <source>
        <strain evidence="3 4">DSM 26375</strain>
    </source>
</reference>
<dbReference type="RefSeq" id="WP_076529810.1">
    <property type="nucleotide sequence ID" value="NZ_BMEH01000002.1"/>
</dbReference>
<proteinExistence type="predicted"/>
<protein>
    <recommendedName>
        <fullName evidence="2">DUF2062 domain-containing protein</fullName>
    </recommendedName>
</protein>
<dbReference type="AlphaFoldDB" id="A0A1N7MFF2"/>
<dbReference type="EMBL" id="FTOT01000002">
    <property type="protein sequence ID" value="SIS84787.1"/>
    <property type="molecule type" value="Genomic_DNA"/>
</dbReference>
<evidence type="ECO:0000313" key="4">
    <source>
        <dbReference type="Proteomes" id="UP000186141"/>
    </source>
</evidence>
<keyword evidence="1" id="KW-0472">Membrane</keyword>
<feature type="transmembrane region" description="Helical" evidence="1">
    <location>
        <begin position="158"/>
        <end position="184"/>
    </location>
</feature>
<gene>
    <name evidence="3" type="ORF">SAMN05421774_102648</name>
</gene>
<sequence length="233" mass="26551">MVFKRRDSRSWPRVVLEFFWPRGGWRRASSYILHRLRRLPDTPDRIARGVFAGVFVSFTPLYGFHFLAAATVAWAYRGNILAALLATFVGNPITFPIFATMSLETGYWLLGAEYRLPLSAVMPAFGEAGAQLSRNLIRLLHGGETYWEPLKVFFTKVYLPYLVGAIIPGTIVGLMFQYASLPLIRAYQRLRSRKTVERIERRRASQRVKMAQAEAADWQLLGADDPGDKPPRK</sequence>
<feature type="transmembrane region" description="Helical" evidence="1">
    <location>
        <begin position="46"/>
        <end position="68"/>
    </location>
</feature>